<keyword evidence="1 7" id="KW-0489">Methyltransferase</keyword>
<dbReference type="InterPro" id="IPR051486">
    <property type="entry name" value="Hcy_S-methyltransferase"/>
</dbReference>
<dbReference type="PROSITE" id="PS50970">
    <property type="entry name" value="HCY"/>
    <property type="match status" value="1"/>
</dbReference>
<dbReference type="GO" id="GO:0033528">
    <property type="term" value="P:S-methylmethionine cycle"/>
    <property type="evidence" value="ECO:0007669"/>
    <property type="project" value="TreeGrafter"/>
</dbReference>
<evidence type="ECO:0000256" key="1">
    <source>
        <dbReference type="ARBA" id="ARBA00022603"/>
    </source>
</evidence>
<dbReference type="PANTHER" id="PTHR46015">
    <property type="entry name" value="ZGC:172121"/>
    <property type="match status" value="1"/>
</dbReference>
<dbReference type="PANTHER" id="PTHR46015:SF1">
    <property type="entry name" value="HOMOCYSTEINE S-METHYLTRANSFERASE-LIKE ISOFORM 1"/>
    <property type="match status" value="1"/>
</dbReference>
<evidence type="ECO:0000256" key="6">
    <source>
        <dbReference type="PIRSR" id="PIRSR037505-2"/>
    </source>
</evidence>
<dbReference type="EMBL" id="CAJFCJ010000019">
    <property type="protein sequence ID" value="CAD5123695.1"/>
    <property type="molecule type" value="Genomic_DNA"/>
</dbReference>
<feature type="binding site" evidence="6 7">
    <location>
        <position position="229"/>
    </location>
    <ligand>
        <name>Zn(2+)</name>
        <dbReference type="ChEBI" id="CHEBI:29105"/>
    </ligand>
</feature>
<evidence type="ECO:0000256" key="4">
    <source>
        <dbReference type="ARBA" id="ARBA00022833"/>
    </source>
</evidence>
<gene>
    <name evidence="9" type="ORF">DGYR_LOCUS11348</name>
</gene>
<reference evidence="9 10" key="1">
    <citation type="submission" date="2020-08" db="EMBL/GenBank/DDBJ databases">
        <authorList>
            <person name="Hejnol A."/>
        </authorList>
    </citation>
    <scope>NUCLEOTIDE SEQUENCE [LARGE SCALE GENOMIC DNA]</scope>
</reference>
<proteinExistence type="predicted"/>
<evidence type="ECO:0000256" key="2">
    <source>
        <dbReference type="ARBA" id="ARBA00022679"/>
    </source>
</evidence>
<dbReference type="InterPro" id="IPR017226">
    <property type="entry name" value="BHMT-like"/>
</dbReference>
<dbReference type="InterPro" id="IPR036589">
    <property type="entry name" value="HCY_dom_sf"/>
</dbReference>
<accession>A0A7I8W695</accession>
<keyword evidence="10" id="KW-1185">Reference proteome</keyword>
<dbReference type="Gene3D" id="3.20.20.330">
    <property type="entry name" value="Homocysteine-binding-like domain"/>
    <property type="match status" value="1"/>
</dbReference>
<feature type="binding site" evidence="6 7">
    <location>
        <position position="298"/>
    </location>
    <ligand>
        <name>Zn(2+)</name>
        <dbReference type="ChEBI" id="CHEBI:29105"/>
    </ligand>
</feature>
<comment type="cofactor">
    <cofactor evidence="6">
        <name>Zn(2+)</name>
        <dbReference type="ChEBI" id="CHEBI:29105"/>
    </cofactor>
    <text evidence="6">Binds 1 zinc ion per subunit.</text>
</comment>
<dbReference type="GO" id="GO:0009086">
    <property type="term" value="P:methionine biosynthetic process"/>
    <property type="evidence" value="ECO:0007669"/>
    <property type="project" value="InterPro"/>
</dbReference>
<dbReference type="GO" id="GO:0032259">
    <property type="term" value="P:methylation"/>
    <property type="evidence" value="ECO:0007669"/>
    <property type="project" value="UniProtKB-KW"/>
</dbReference>
<evidence type="ECO:0000256" key="5">
    <source>
        <dbReference type="ARBA" id="ARBA00034478"/>
    </source>
</evidence>
<comment type="caution">
    <text evidence="9">The sequence shown here is derived from an EMBL/GenBank/DDBJ whole genome shotgun (WGS) entry which is preliminary data.</text>
</comment>
<keyword evidence="3 6" id="KW-0479">Metal-binding</keyword>
<evidence type="ECO:0000313" key="10">
    <source>
        <dbReference type="Proteomes" id="UP000549394"/>
    </source>
</evidence>
<dbReference type="GO" id="GO:0008270">
    <property type="term" value="F:zinc ion binding"/>
    <property type="evidence" value="ECO:0007669"/>
    <property type="project" value="InterPro"/>
</dbReference>
<comment type="pathway">
    <text evidence="5">Amino-acid biosynthesis; L-methionine biosynthesis via de novo pathway.</text>
</comment>
<dbReference type="UniPathway" id="UPA00051">
    <property type="reaction ID" value="UER00083"/>
</dbReference>
<dbReference type="OrthoDB" id="261426at2759"/>
<keyword evidence="4 6" id="KW-0862">Zinc</keyword>
<evidence type="ECO:0000256" key="3">
    <source>
        <dbReference type="ARBA" id="ARBA00022723"/>
    </source>
</evidence>
<evidence type="ECO:0000313" key="9">
    <source>
        <dbReference type="EMBL" id="CAD5123695.1"/>
    </source>
</evidence>
<sequence>MITWPKNLILDGGLTTTLSSYGITDAESNPLFGAHLIETNPDAIYRLHLDFLEAGSNIIETATYQGSIKGFKQHLNVSDRRAEELLREGVNLAQRAKRDFWSGIDDKAAKFEPKIAGSLGPYGAHLLDGSEYTGDYVHKITDSQLKDWHRKQITQLVAANVDILGFDTFPSLKEALCVATLLNSEFKDVSAWISFSSKDEINIADGNSFKTCVQELLPFKNIVGFGVNCCSPRIVEPLMKSVIDIVPKDRYLLAYPNSGEEWLAKDCRWGSGEEKETPIHTFIKGWKSLGVNWIGGCCRVNPRDIRLIHREMSS</sequence>
<feature type="binding site" evidence="6 7">
    <location>
        <position position="297"/>
    </location>
    <ligand>
        <name>Zn(2+)</name>
        <dbReference type="ChEBI" id="CHEBI:29105"/>
    </ligand>
</feature>
<dbReference type="GO" id="GO:0008898">
    <property type="term" value="F:S-adenosylmethionine-homocysteine S-methyltransferase activity"/>
    <property type="evidence" value="ECO:0007669"/>
    <property type="project" value="TreeGrafter"/>
</dbReference>
<protein>
    <recommendedName>
        <fullName evidence="8">Hcy-binding domain-containing protein</fullName>
    </recommendedName>
</protein>
<dbReference type="PIRSF" id="PIRSF037505">
    <property type="entry name" value="Betaine_HMT"/>
    <property type="match status" value="1"/>
</dbReference>
<evidence type="ECO:0000259" key="8">
    <source>
        <dbReference type="PROSITE" id="PS50970"/>
    </source>
</evidence>
<keyword evidence="2 7" id="KW-0808">Transferase</keyword>
<dbReference type="Pfam" id="PF02574">
    <property type="entry name" value="S-methyl_trans"/>
    <property type="match status" value="1"/>
</dbReference>
<dbReference type="AlphaFoldDB" id="A0A7I8W695"/>
<evidence type="ECO:0000256" key="7">
    <source>
        <dbReference type="PROSITE-ProRule" id="PRU00333"/>
    </source>
</evidence>
<feature type="domain" description="Hcy-binding" evidence="8">
    <location>
        <begin position="1"/>
        <end position="312"/>
    </location>
</feature>
<dbReference type="SUPFAM" id="SSF82282">
    <property type="entry name" value="Homocysteine S-methyltransferase"/>
    <property type="match status" value="1"/>
</dbReference>
<dbReference type="NCBIfam" id="NF007020">
    <property type="entry name" value="PRK09485.1"/>
    <property type="match status" value="1"/>
</dbReference>
<name>A0A7I8W695_9ANNE</name>
<organism evidence="9 10">
    <name type="scientific">Dimorphilus gyrociliatus</name>
    <dbReference type="NCBI Taxonomy" id="2664684"/>
    <lineage>
        <taxon>Eukaryota</taxon>
        <taxon>Metazoa</taxon>
        <taxon>Spiralia</taxon>
        <taxon>Lophotrochozoa</taxon>
        <taxon>Annelida</taxon>
        <taxon>Polychaeta</taxon>
        <taxon>Polychaeta incertae sedis</taxon>
        <taxon>Dinophilidae</taxon>
        <taxon>Dimorphilus</taxon>
    </lineage>
</organism>
<dbReference type="Proteomes" id="UP000549394">
    <property type="component" value="Unassembled WGS sequence"/>
</dbReference>
<dbReference type="InterPro" id="IPR003726">
    <property type="entry name" value="HCY_dom"/>
</dbReference>